<comment type="similarity">
    <text evidence="1">Belongs to the DEAD box helicase family. DEAH subfamily.</text>
</comment>
<evidence type="ECO:0000256" key="8">
    <source>
        <dbReference type="SAM" id="MobiDB-lite"/>
    </source>
</evidence>
<organism evidence="11 12">
    <name type="scientific">Ophiostoma piceae (strain UAMH 11346)</name>
    <name type="common">Sap stain fungus</name>
    <dbReference type="NCBI Taxonomy" id="1262450"/>
    <lineage>
        <taxon>Eukaryota</taxon>
        <taxon>Fungi</taxon>
        <taxon>Dikarya</taxon>
        <taxon>Ascomycota</taxon>
        <taxon>Pezizomycotina</taxon>
        <taxon>Sordariomycetes</taxon>
        <taxon>Sordariomycetidae</taxon>
        <taxon>Ophiostomatales</taxon>
        <taxon>Ophiostomataceae</taxon>
        <taxon>Ophiostoma</taxon>
    </lineage>
</organism>
<dbReference type="SMART" id="SM00487">
    <property type="entry name" value="DEXDc"/>
    <property type="match status" value="1"/>
</dbReference>
<dbReference type="STRING" id="1262450.S3C7X2"/>
<feature type="compositionally biased region" description="Basic and acidic residues" evidence="8">
    <location>
        <begin position="57"/>
        <end position="68"/>
    </location>
</feature>
<keyword evidence="12" id="KW-1185">Reference proteome</keyword>
<feature type="compositionally biased region" description="Low complexity" evidence="8">
    <location>
        <begin position="165"/>
        <end position="188"/>
    </location>
</feature>
<keyword evidence="5 11" id="KW-0347">Helicase</keyword>
<dbReference type="Gene3D" id="3.40.50.300">
    <property type="entry name" value="P-loop containing nucleotide triphosphate hydrolases"/>
    <property type="match status" value="2"/>
</dbReference>
<feature type="compositionally biased region" description="Low complexity" evidence="8">
    <location>
        <begin position="204"/>
        <end position="214"/>
    </location>
</feature>
<dbReference type="InterPro" id="IPR007502">
    <property type="entry name" value="Helicase-assoc_dom"/>
</dbReference>
<dbReference type="InterPro" id="IPR011709">
    <property type="entry name" value="DEAD-box_helicase_OB_fold"/>
</dbReference>
<dbReference type="Pfam" id="PF21010">
    <property type="entry name" value="HA2_C"/>
    <property type="match status" value="1"/>
</dbReference>
<dbReference type="Pfam" id="PF00270">
    <property type="entry name" value="DEAD"/>
    <property type="match status" value="1"/>
</dbReference>
<dbReference type="OrthoDB" id="10253254at2759"/>
<dbReference type="OMA" id="EAIHNNS"/>
<dbReference type="CDD" id="cd17982">
    <property type="entry name" value="DEXHc_DHX37"/>
    <property type="match status" value="1"/>
</dbReference>
<feature type="compositionally biased region" description="Basic and acidic residues" evidence="8">
    <location>
        <begin position="257"/>
        <end position="268"/>
    </location>
</feature>
<feature type="compositionally biased region" description="Basic residues" evidence="8">
    <location>
        <begin position="245"/>
        <end position="255"/>
    </location>
</feature>
<dbReference type="GO" id="GO:0000462">
    <property type="term" value="P:maturation of SSU-rRNA from tricistronic rRNA transcript (SSU-rRNA, 5.8S rRNA, LSU-rRNA)"/>
    <property type="evidence" value="ECO:0007669"/>
    <property type="project" value="TreeGrafter"/>
</dbReference>
<reference evidence="11 12" key="1">
    <citation type="journal article" date="2013" name="BMC Genomics">
        <title>The genome and transcriptome of the pine saprophyte Ophiostoma piceae, and a comparison with the bark beetle-associated pine pathogen Grosmannia clavigera.</title>
        <authorList>
            <person name="Haridas S."/>
            <person name="Wang Y."/>
            <person name="Lim L."/>
            <person name="Massoumi Alamouti S."/>
            <person name="Jackman S."/>
            <person name="Docking R."/>
            <person name="Robertson G."/>
            <person name="Birol I."/>
            <person name="Bohlmann J."/>
            <person name="Breuil C."/>
        </authorList>
    </citation>
    <scope>NUCLEOTIDE SEQUENCE [LARGE SCALE GENOMIC DNA]</scope>
    <source>
        <strain evidence="11 12">UAMH 11346</strain>
    </source>
</reference>
<dbReference type="PROSITE" id="PS00690">
    <property type="entry name" value="DEAH_ATP_HELICASE"/>
    <property type="match status" value="1"/>
</dbReference>
<evidence type="ECO:0000256" key="2">
    <source>
        <dbReference type="ARBA" id="ARBA00012552"/>
    </source>
</evidence>
<evidence type="ECO:0000259" key="9">
    <source>
        <dbReference type="PROSITE" id="PS51192"/>
    </source>
</evidence>
<dbReference type="InterPro" id="IPR001650">
    <property type="entry name" value="Helicase_C-like"/>
</dbReference>
<dbReference type="SUPFAM" id="SSF52540">
    <property type="entry name" value="P-loop containing nucleoside triphosphate hydrolases"/>
    <property type="match status" value="1"/>
</dbReference>
<evidence type="ECO:0000256" key="4">
    <source>
        <dbReference type="ARBA" id="ARBA00022801"/>
    </source>
</evidence>
<protein>
    <recommendedName>
        <fullName evidence="2">RNA helicase</fullName>
        <ecNumber evidence="2">3.6.4.13</ecNumber>
    </recommendedName>
</protein>
<dbReference type="GO" id="GO:0005524">
    <property type="term" value="F:ATP binding"/>
    <property type="evidence" value="ECO:0007669"/>
    <property type="project" value="UniProtKB-KW"/>
</dbReference>
<dbReference type="GO" id="GO:1990904">
    <property type="term" value="C:ribonucleoprotein complex"/>
    <property type="evidence" value="ECO:0007669"/>
    <property type="project" value="UniProtKB-ARBA"/>
</dbReference>
<dbReference type="Gene3D" id="1.20.120.1080">
    <property type="match status" value="1"/>
</dbReference>
<dbReference type="EMBL" id="KE148182">
    <property type="protein sequence ID" value="EPE02283.1"/>
    <property type="molecule type" value="Genomic_DNA"/>
</dbReference>
<dbReference type="EC" id="3.6.4.13" evidence="2"/>
<accession>S3C7X2</accession>
<dbReference type="SMART" id="SM00490">
    <property type="entry name" value="HELICc"/>
    <property type="match status" value="1"/>
</dbReference>
<dbReference type="VEuPathDB" id="FungiDB:F503_08595"/>
<evidence type="ECO:0000259" key="10">
    <source>
        <dbReference type="PROSITE" id="PS51194"/>
    </source>
</evidence>
<dbReference type="GO" id="GO:0003723">
    <property type="term" value="F:RNA binding"/>
    <property type="evidence" value="ECO:0007669"/>
    <property type="project" value="TreeGrafter"/>
</dbReference>
<feature type="domain" description="Helicase ATP-binding" evidence="9">
    <location>
        <begin position="452"/>
        <end position="643"/>
    </location>
</feature>
<feature type="domain" description="Helicase C-terminal" evidence="10">
    <location>
        <begin position="665"/>
        <end position="914"/>
    </location>
</feature>
<dbReference type="PANTHER" id="PTHR18934">
    <property type="entry name" value="ATP-DEPENDENT RNA HELICASE"/>
    <property type="match status" value="1"/>
</dbReference>
<feature type="region of interest" description="Disordered" evidence="8">
    <location>
        <begin position="116"/>
        <end position="366"/>
    </location>
</feature>
<dbReference type="GO" id="GO:0003724">
    <property type="term" value="F:RNA helicase activity"/>
    <property type="evidence" value="ECO:0007669"/>
    <property type="project" value="UniProtKB-EC"/>
</dbReference>
<evidence type="ECO:0000256" key="6">
    <source>
        <dbReference type="ARBA" id="ARBA00022840"/>
    </source>
</evidence>
<dbReference type="InterPro" id="IPR014001">
    <property type="entry name" value="Helicase_ATP-bd"/>
</dbReference>
<sequence length="1343" mass="149079">MPPAKKFVPRQRKHKVRARLAREANEAAEKTGVLGDVPNDYPGMPAANSNSDMIIPEEQRERNEKKAKLRAELRANQASQMSAKKAKRLEKYIETKLRKDESRELNDRLGAKAMDIAIFESSKDLGKGKKRRRAEKAKKDSMEKPLGDDTDMESDNDSSSDDEAVAAPVPISKKAAKAAKAAQNAAAKNEAKPAVEEAEPTPAPAAHAPASAPAQTGSSLFGNFTMAAGSGLKRPLELGDDGRPVLKKRAKRGGVKSKYEVETVHEKPSMVVIKPPPFSNFDESDEDESESDDEDMNDLTAGQIAKFKKDVEKDDSEDEDEEDVDDDEDEAEDDDDDKQEEEDSDSESEEEEEEEEEESTTRKSAFKDWATKMRNEALGHQPSADAEGGVFYDMPTIENFEPRAVEQEPLPASLQPTTRLDRKAFHVDVQRPAEIEETRVNLPVVAEEQQIIEAIHEHDVVVISGGTGSGKTTQVPQFLYEAGFGNRNSENPGMIGVTQPRRVAAVSMARRVAEELGPEHGRAVAYQIRYESNVSSETAIKFMTDGVLLREVSQDIVLSKYSVIIIDEAHERSINTDVLIGVASRVNTMRKEVNRMREEELEGSSTVTTYTPMKPLKIIVMSATLQVTEFTQNPKLFLEPPRVIDIEGRQYPVTVHFAQKTRHDYVEEAFRKIVRGHRKLPPGGFLVFLTGEDEIQRLAKRLRLEINGVHSAAGPKVRLPTNEVPYEAEDIEFGGGLEDEQGGDAAFLEGEEDIDPDNDDFDEEDDETEFVPDEGETVGSGPQGVHVLPLFSKLPTKEQQRVFQPAPENMRQVILATNVAETSLTIPGIRYVFDCGRAKARTFNRQTGVQSFEIDWVSKASSNQRSGRAGRTGPGHCYRLYSSAVYEENFAEFADPEILRMPIEGVVLQLKALGTPHIDVFPFPTPPDRERLIKAEGVLTYLSALHPRKDTKSGPVISEFGRLMSVFPLSPRFAKILMVGHPADCIHYVIALVAAMSTEEIFVRPNNAFPPPSATSAEVADNSDDEDDRGRKPKPIRTPEDIRQDELRRQTIELFKKVHRQFASLDDKSDALKLLQVIGEFSHEPTEAWCKGHFVHFKALREVQKMRRQITNLLRTSMPVHAASNLSYQEQLPRPSDDQIRLLKQMLAAGFVDNVAIRADLLPTAPEYVSRKPRRAIEVPYKPLFPIGSGGSGGSHAKDPNDELTFIHPSSVMAHLTVAECPPYVIFSHLQRSQPSAGAAVAADDDSGKPVSQPKVRMRALTDVTGLQLSSLLQGTSLLRYGKPIKEVWRSDTGREREVFVIPELKPDTGATSQGWPLPAAKVRQVKDASIRGGWTVVPRPKK</sequence>
<gene>
    <name evidence="11" type="ORF">F503_08595</name>
</gene>
<dbReference type="PANTHER" id="PTHR18934:SF99">
    <property type="entry name" value="ATP-DEPENDENT RNA HELICASE DHX37-RELATED"/>
    <property type="match status" value="1"/>
</dbReference>
<dbReference type="GO" id="GO:0005730">
    <property type="term" value="C:nucleolus"/>
    <property type="evidence" value="ECO:0007669"/>
    <property type="project" value="TreeGrafter"/>
</dbReference>
<feature type="region of interest" description="Disordered" evidence="8">
    <location>
        <begin position="21"/>
        <end position="68"/>
    </location>
</feature>
<dbReference type="GO" id="GO:0016787">
    <property type="term" value="F:hydrolase activity"/>
    <property type="evidence" value="ECO:0007669"/>
    <property type="project" value="UniProtKB-KW"/>
</dbReference>
<evidence type="ECO:0000256" key="3">
    <source>
        <dbReference type="ARBA" id="ARBA00022741"/>
    </source>
</evidence>
<feature type="compositionally biased region" description="Acidic residues" evidence="8">
    <location>
        <begin position="313"/>
        <end position="358"/>
    </location>
</feature>
<evidence type="ECO:0000256" key="7">
    <source>
        <dbReference type="ARBA" id="ARBA00047984"/>
    </source>
</evidence>
<evidence type="ECO:0000313" key="11">
    <source>
        <dbReference type="EMBL" id="EPE02283.1"/>
    </source>
</evidence>
<feature type="compositionally biased region" description="Basic and acidic residues" evidence="8">
    <location>
        <begin position="137"/>
        <end position="147"/>
    </location>
</feature>
<dbReference type="PROSITE" id="PS51192">
    <property type="entry name" value="HELICASE_ATP_BIND_1"/>
    <property type="match status" value="1"/>
</dbReference>
<dbReference type="InterPro" id="IPR011545">
    <property type="entry name" value="DEAD/DEAH_box_helicase_dom"/>
</dbReference>
<name>S3C7X2_OPHP1</name>
<dbReference type="Pfam" id="PF00271">
    <property type="entry name" value="Helicase_C"/>
    <property type="match status" value="1"/>
</dbReference>
<dbReference type="eggNOG" id="KOG0926">
    <property type="taxonomic scope" value="Eukaryota"/>
</dbReference>
<evidence type="ECO:0000256" key="1">
    <source>
        <dbReference type="ARBA" id="ARBA00008792"/>
    </source>
</evidence>
<evidence type="ECO:0000313" key="12">
    <source>
        <dbReference type="Proteomes" id="UP000016923"/>
    </source>
</evidence>
<comment type="catalytic activity">
    <reaction evidence="7">
        <text>ATP + H2O = ADP + phosphate + H(+)</text>
        <dbReference type="Rhea" id="RHEA:13065"/>
        <dbReference type="ChEBI" id="CHEBI:15377"/>
        <dbReference type="ChEBI" id="CHEBI:15378"/>
        <dbReference type="ChEBI" id="CHEBI:30616"/>
        <dbReference type="ChEBI" id="CHEBI:43474"/>
        <dbReference type="ChEBI" id="CHEBI:456216"/>
        <dbReference type="EC" id="3.6.4.13"/>
    </reaction>
</comment>
<feature type="compositionally biased region" description="Acidic residues" evidence="8">
    <location>
        <begin position="282"/>
        <end position="297"/>
    </location>
</feature>
<keyword evidence="6" id="KW-0067">ATP-binding</keyword>
<keyword evidence="3" id="KW-0547">Nucleotide-binding</keyword>
<dbReference type="CDD" id="cd18791">
    <property type="entry name" value="SF2_C_RHA"/>
    <property type="match status" value="1"/>
</dbReference>
<dbReference type="Pfam" id="PF07717">
    <property type="entry name" value="OB_NTP_bind"/>
    <property type="match status" value="1"/>
</dbReference>
<proteinExistence type="inferred from homology"/>
<dbReference type="PROSITE" id="PS51194">
    <property type="entry name" value="HELICASE_CTER"/>
    <property type="match status" value="1"/>
</dbReference>
<dbReference type="HOGENOM" id="CLU_001832_0_4_1"/>
<evidence type="ECO:0000256" key="5">
    <source>
        <dbReference type="ARBA" id="ARBA00022806"/>
    </source>
</evidence>
<feature type="compositionally biased region" description="Basic and acidic residues" evidence="8">
    <location>
        <begin position="234"/>
        <end position="244"/>
    </location>
</feature>
<feature type="compositionally biased region" description="Acidic residues" evidence="8">
    <location>
        <begin position="148"/>
        <end position="164"/>
    </location>
</feature>
<dbReference type="SMART" id="SM00847">
    <property type="entry name" value="HA2"/>
    <property type="match status" value="1"/>
</dbReference>
<dbReference type="InterPro" id="IPR002464">
    <property type="entry name" value="DNA/RNA_helicase_DEAH_CS"/>
</dbReference>
<dbReference type="FunFam" id="3.40.50.300:FF:000637">
    <property type="entry name" value="ATP-dependent RNA helicase DHX37/DHR1"/>
    <property type="match status" value="1"/>
</dbReference>
<feature type="region of interest" description="Disordered" evidence="8">
    <location>
        <begin position="1007"/>
        <end position="1043"/>
    </location>
</feature>
<dbReference type="Proteomes" id="UP000016923">
    <property type="component" value="Unassembled WGS sequence"/>
</dbReference>
<keyword evidence="4" id="KW-0378">Hydrolase</keyword>
<dbReference type="InterPro" id="IPR027417">
    <property type="entry name" value="P-loop_NTPase"/>
</dbReference>